<dbReference type="AlphaFoldDB" id="A0A2P1G818"/>
<reference evidence="1" key="1">
    <citation type="journal article" date="2018" name="BMC Genomics">
        <title>Comparative mitochondrial genomics of cryptophyte algae: gene shuffling and dynamic mobile genetic elements.</title>
        <authorList>
            <person name="Kim J.I."/>
            <person name="Yoon H.S."/>
            <person name="Yi G."/>
            <person name="Shin W."/>
            <person name="Archibald J.M."/>
        </authorList>
    </citation>
    <scope>NUCLEOTIDE SEQUENCE</scope>
    <source>
        <strain evidence="1">CCAP978/8</strain>
    </source>
</reference>
<evidence type="ECO:0000313" key="1">
    <source>
        <dbReference type="EMBL" id="AVM81092.1"/>
    </source>
</evidence>
<proteinExistence type="predicted"/>
<gene>
    <name evidence="1" type="ORF">CplaMt_p013</name>
</gene>
<organism evidence="1">
    <name type="scientific">Chroomonas placoidea</name>
    <dbReference type="NCBI Taxonomy" id="173977"/>
    <lineage>
        <taxon>Eukaryota</taxon>
        <taxon>Cryptophyceae</taxon>
        <taxon>Pyrenomonadales</taxon>
        <taxon>Chroomonadaceae</taxon>
        <taxon>Chroomonas</taxon>
    </lineage>
</organism>
<accession>A0A2P1G818</accession>
<keyword evidence="1" id="KW-0496">Mitochondrion</keyword>
<name>A0A2P1G818_9CRYP</name>
<sequence>MRSYFNYTSKLSVLLTNARLLELSHNQILEDPANLVFDINLSHHFSRNNNLRLSNKINKAIKNEKKSFFENSRSVLKQKKYIYKDLFFQDLVLKQIVVNILNKVFEIEKEKYILPVSFYITKTNKEASKALNLILKKTSVGFYSSNCKILNALTLAYFVKIIKQTILDQKFIKIVERLFGALEAKKKLAFKSSKCYQVFCNIYFGRFDIFIMEFLKKQINKVDYKFTNIQRKSLNHIEFLVSKALLIAKKIVLVNFKHNYSKKSTVPVVSYVRYLSHFFIGSLYLNGVLNNFFNKASFFLKSTLHLDVKMSSWVHLNLTSIAFCGIEKKKHIKLLIKVK</sequence>
<protein>
    <submittedName>
        <fullName evidence="1">Uncharacterized protein</fullName>
    </submittedName>
</protein>
<dbReference type="EMBL" id="MG680941">
    <property type="protein sequence ID" value="AVM81092.1"/>
    <property type="molecule type" value="Genomic_DNA"/>
</dbReference>
<geneLocation type="mitochondrion" evidence="1"/>